<evidence type="ECO:0000259" key="9">
    <source>
        <dbReference type="Pfam" id="PF01648"/>
    </source>
</evidence>
<dbReference type="GO" id="GO:0000287">
    <property type="term" value="F:magnesium ion binding"/>
    <property type="evidence" value="ECO:0007669"/>
    <property type="project" value="UniProtKB-UniRule"/>
</dbReference>
<dbReference type="NCBIfam" id="TIGR00556">
    <property type="entry name" value="pantethn_trn"/>
    <property type="match status" value="1"/>
</dbReference>
<feature type="binding site" evidence="8">
    <location>
        <position position="8"/>
    </location>
    <ligand>
        <name>Mg(2+)</name>
        <dbReference type="ChEBI" id="CHEBI:18420"/>
    </ligand>
</feature>
<accession>A0A240B0E6</accession>
<comment type="function">
    <text evidence="8">Transfers the 4'-phosphopantetheine moiety from coenzyme A to a Ser of acyl-carrier-protein.</text>
</comment>
<dbReference type="GO" id="GO:0005737">
    <property type="term" value="C:cytoplasm"/>
    <property type="evidence" value="ECO:0007669"/>
    <property type="project" value="UniProtKB-SubCell"/>
</dbReference>
<proteinExistence type="inferred from homology"/>
<dbReference type="RefSeq" id="WP_089867940.1">
    <property type="nucleotide sequence ID" value="NZ_CP173238.1"/>
</dbReference>
<evidence type="ECO:0000256" key="7">
    <source>
        <dbReference type="ARBA" id="ARBA00023160"/>
    </source>
</evidence>
<evidence type="ECO:0000256" key="6">
    <source>
        <dbReference type="ARBA" id="ARBA00023098"/>
    </source>
</evidence>
<dbReference type="HAMAP" id="MF_00101">
    <property type="entry name" value="AcpS"/>
    <property type="match status" value="1"/>
</dbReference>
<dbReference type="GeneID" id="70578093"/>
<name>A0A240B0E6_CLOCO</name>
<dbReference type="InterPro" id="IPR004568">
    <property type="entry name" value="Ppantetheine-prot_Trfase_dom"/>
</dbReference>
<dbReference type="GO" id="GO:0008897">
    <property type="term" value="F:holo-[acyl-carrier-protein] synthase activity"/>
    <property type="evidence" value="ECO:0007669"/>
    <property type="project" value="UniProtKB-UniRule"/>
</dbReference>
<organism evidence="11 13">
    <name type="scientific">Clostridium cochlearium</name>
    <dbReference type="NCBI Taxonomy" id="1494"/>
    <lineage>
        <taxon>Bacteria</taxon>
        <taxon>Bacillati</taxon>
        <taxon>Bacillota</taxon>
        <taxon>Clostridia</taxon>
        <taxon>Eubacteriales</taxon>
        <taxon>Clostridiaceae</taxon>
        <taxon>Clostridium</taxon>
    </lineage>
</organism>
<feature type="domain" description="4'-phosphopantetheinyl transferase" evidence="9">
    <location>
        <begin position="4"/>
        <end position="115"/>
    </location>
</feature>
<dbReference type="GO" id="GO:0006633">
    <property type="term" value="P:fatty acid biosynthetic process"/>
    <property type="evidence" value="ECO:0007669"/>
    <property type="project" value="UniProtKB-UniRule"/>
</dbReference>
<evidence type="ECO:0000256" key="8">
    <source>
        <dbReference type="HAMAP-Rule" id="MF_00101"/>
    </source>
</evidence>
<protein>
    <recommendedName>
        <fullName evidence="8">Holo-[acyl-carrier-protein] synthase</fullName>
        <shortName evidence="8">Holo-ACP synthase</shortName>
        <ecNumber evidence="8">2.7.8.7</ecNumber>
    </recommendedName>
    <alternativeName>
        <fullName evidence="8">4'-phosphopantetheinyl transferase AcpS</fullName>
    </alternativeName>
</protein>
<dbReference type="InterPro" id="IPR008278">
    <property type="entry name" value="4-PPantetheinyl_Trfase_dom"/>
</dbReference>
<keyword evidence="1 8" id="KW-0444">Lipid biosynthesis</keyword>
<dbReference type="Gene3D" id="3.90.470.20">
    <property type="entry name" value="4'-phosphopantetheinyl transferase domain"/>
    <property type="match status" value="1"/>
</dbReference>
<evidence type="ECO:0000313" key="13">
    <source>
        <dbReference type="Proteomes" id="UP000250223"/>
    </source>
</evidence>
<dbReference type="Proteomes" id="UP000250223">
    <property type="component" value="Unassembled WGS sequence"/>
</dbReference>
<dbReference type="InterPro" id="IPR002582">
    <property type="entry name" value="ACPS"/>
</dbReference>
<reference evidence="11 13" key="2">
    <citation type="submission" date="2018-06" db="EMBL/GenBank/DDBJ databases">
        <authorList>
            <consortium name="Pathogen Informatics"/>
            <person name="Doyle S."/>
        </authorList>
    </citation>
    <scope>NUCLEOTIDE SEQUENCE [LARGE SCALE GENOMIC DNA]</scope>
    <source>
        <strain evidence="11 13">NCTC13028</strain>
    </source>
</reference>
<evidence type="ECO:0000256" key="1">
    <source>
        <dbReference type="ARBA" id="ARBA00022516"/>
    </source>
</evidence>
<dbReference type="InterPro" id="IPR037143">
    <property type="entry name" value="4-PPantetheinyl_Trfase_dom_sf"/>
</dbReference>
<reference evidence="10 12" key="1">
    <citation type="submission" date="2016-10" db="EMBL/GenBank/DDBJ databases">
        <authorList>
            <person name="Varghese N."/>
            <person name="Submissions S."/>
        </authorList>
    </citation>
    <scope>NUCLEOTIDE SEQUENCE [LARGE SCALE GENOMIC DNA]</scope>
    <source>
        <strain evidence="10 12">NLAE-zl-C224</strain>
    </source>
</reference>
<dbReference type="OrthoDB" id="517356at2"/>
<keyword evidence="3 8" id="KW-0479">Metal-binding</keyword>
<evidence type="ECO:0000313" key="11">
    <source>
        <dbReference type="EMBL" id="SQB34805.1"/>
    </source>
</evidence>
<dbReference type="Proteomes" id="UP000198811">
    <property type="component" value="Unassembled WGS sequence"/>
</dbReference>
<comment type="cofactor">
    <cofactor evidence="8">
        <name>Mg(2+)</name>
        <dbReference type="ChEBI" id="CHEBI:18420"/>
    </cofactor>
</comment>
<keyword evidence="2 8" id="KW-0808">Transferase</keyword>
<dbReference type="AlphaFoldDB" id="A0A240B0E6"/>
<sequence>MIIGIGVDIIEINRVKNAIKRNEKFIEKIFSEEEIKYLKKKDFKYESIAGKFAAKEAIVKALGTGFRNMKIKDIEITNNELGKPLVELKGGALEIIKDYKNIRIHLSISHSRDNAIAYSIIEGESVR</sequence>
<comment type="subcellular location">
    <subcellularLocation>
        <location evidence="8">Cytoplasm</location>
    </subcellularLocation>
</comment>
<comment type="catalytic activity">
    <reaction evidence="8">
        <text>apo-[ACP] + CoA = holo-[ACP] + adenosine 3',5'-bisphosphate + H(+)</text>
        <dbReference type="Rhea" id="RHEA:12068"/>
        <dbReference type="Rhea" id="RHEA-COMP:9685"/>
        <dbReference type="Rhea" id="RHEA-COMP:9690"/>
        <dbReference type="ChEBI" id="CHEBI:15378"/>
        <dbReference type="ChEBI" id="CHEBI:29999"/>
        <dbReference type="ChEBI" id="CHEBI:57287"/>
        <dbReference type="ChEBI" id="CHEBI:58343"/>
        <dbReference type="ChEBI" id="CHEBI:64479"/>
        <dbReference type="EC" id="2.7.8.7"/>
    </reaction>
</comment>
<keyword evidence="4 8" id="KW-0276">Fatty acid metabolism</keyword>
<dbReference type="SUPFAM" id="SSF56214">
    <property type="entry name" value="4'-phosphopantetheinyl transferase"/>
    <property type="match status" value="1"/>
</dbReference>
<dbReference type="EMBL" id="FNGL01000032">
    <property type="protein sequence ID" value="SDL42360.1"/>
    <property type="molecule type" value="Genomic_DNA"/>
</dbReference>
<dbReference type="EMBL" id="UAWC01000017">
    <property type="protein sequence ID" value="SQB34805.1"/>
    <property type="molecule type" value="Genomic_DNA"/>
</dbReference>
<evidence type="ECO:0000256" key="2">
    <source>
        <dbReference type="ARBA" id="ARBA00022679"/>
    </source>
</evidence>
<dbReference type="EC" id="2.7.8.7" evidence="8"/>
<feature type="binding site" evidence="8">
    <location>
        <position position="56"/>
    </location>
    <ligand>
        <name>Mg(2+)</name>
        <dbReference type="ChEBI" id="CHEBI:18420"/>
    </ligand>
</feature>
<gene>
    <name evidence="8 11" type="primary">acpS</name>
    <name evidence="11" type="ORF">NCTC13028_01565</name>
    <name evidence="10" type="ORF">SAMN05216497_13210</name>
</gene>
<evidence type="ECO:0000256" key="4">
    <source>
        <dbReference type="ARBA" id="ARBA00022832"/>
    </source>
</evidence>
<comment type="similarity">
    <text evidence="8">Belongs to the P-Pant transferase superfamily. AcpS family.</text>
</comment>
<keyword evidence="6 8" id="KW-0443">Lipid metabolism</keyword>
<dbReference type="Pfam" id="PF01648">
    <property type="entry name" value="ACPS"/>
    <property type="match status" value="1"/>
</dbReference>
<evidence type="ECO:0000256" key="3">
    <source>
        <dbReference type="ARBA" id="ARBA00022723"/>
    </source>
</evidence>
<keyword evidence="8" id="KW-0963">Cytoplasm</keyword>
<evidence type="ECO:0000256" key="5">
    <source>
        <dbReference type="ARBA" id="ARBA00022842"/>
    </source>
</evidence>
<dbReference type="STRING" id="1494.SAMN05216497_13210"/>
<evidence type="ECO:0000313" key="10">
    <source>
        <dbReference type="EMBL" id="SDL42360.1"/>
    </source>
</evidence>
<evidence type="ECO:0000313" key="12">
    <source>
        <dbReference type="Proteomes" id="UP000198811"/>
    </source>
</evidence>
<keyword evidence="5 8" id="KW-0460">Magnesium</keyword>
<keyword evidence="7 8" id="KW-0275">Fatty acid biosynthesis</keyword>
<keyword evidence="12" id="KW-1185">Reference proteome</keyword>
<dbReference type="NCBIfam" id="TIGR00516">
    <property type="entry name" value="acpS"/>
    <property type="match status" value="1"/>
</dbReference>